<dbReference type="InterPro" id="IPR020843">
    <property type="entry name" value="ER"/>
</dbReference>
<evidence type="ECO:0000259" key="2">
    <source>
        <dbReference type="SMART" id="SM00829"/>
    </source>
</evidence>
<dbReference type="Gene3D" id="3.90.180.10">
    <property type="entry name" value="Medium-chain alcohol dehydrogenases, catalytic domain"/>
    <property type="match status" value="1"/>
</dbReference>
<dbReference type="SUPFAM" id="SSF50129">
    <property type="entry name" value="GroES-like"/>
    <property type="match status" value="1"/>
</dbReference>
<evidence type="ECO:0000313" key="3">
    <source>
        <dbReference type="EMBL" id="KAF9464080.1"/>
    </source>
</evidence>
<protein>
    <recommendedName>
        <fullName evidence="2">Enoyl reductase (ER) domain-containing protein</fullName>
    </recommendedName>
</protein>
<dbReference type="InterPro" id="IPR041694">
    <property type="entry name" value="ADH_N_2"/>
</dbReference>
<sequence length="344" mass="37500">MAPIRNARVLFNSIPTGYPEPGKTTIYDAMTTIDIDNVSLNGGFVLKTLVLSIDPLMRGMMCSPETIAYPRPYLVGQPIIGLGIGVIVRSENADVKVGDHLYGFLTHEEYSVWSNLDWLRVIKREHGLPWSVYLGAAGMPGMTAYMAWKEHSKAKKGDVAFVTTGGGPVGSFVIQLAKLDGMKVIASAGSEEKVKFMKDIGADVAFNYKTTSTEEILQKEGPIDMYWDNVGGETLDLALKYASVGAQFIECGMISGYNGSQKPIENLFLVIAKSISIQGIAVARLEDKYRTGFYDNVPQKIARGEIKYSEEIVKGLEGVGEALLSVQKGTNKAKVIILVADEQE</sequence>
<organism evidence="3 4">
    <name type="scientific">Collybia nuda</name>
    <dbReference type="NCBI Taxonomy" id="64659"/>
    <lineage>
        <taxon>Eukaryota</taxon>
        <taxon>Fungi</taxon>
        <taxon>Dikarya</taxon>
        <taxon>Basidiomycota</taxon>
        <taxon>Agaricomycotina</taxon>
        <taxon>Agaricomycetes</taxon>
        <taxon>Agaricomycetidae</taxon>
        <taxon>Agaricales</taxon>
        <taxon>Tricholomatineae</taxon>
        <taxon>Clitocybaceae</taxon>
        <taxon>Collybia</taxon>
    </lineage>
</organism>
<evidence type="ECO:0000256" key="1">
    <source>
        <dbReference type="ARBA" id="ARBA00023002"/>
    </source>
</evidence>
<dbReference type="Pfam" id="PF00107">
    <property type="entry name" value="ADH_zinc_N"/>
    <property type="match status" value="1"/>
</dbReference>
<keyword evidence="1" id="KW-0560">Oxidoreductase</keyword>
<dbReference type="InterPro" id="IPR036291">
    <property type="entry name" value="NAD(P)-bd_dom_sf"/>
</dbReference>
<reference evidence="3" key="1">
    <citation type="submission" date="2020-11" db="EMBL/GenBank/DDBJ databases">
        <authorList>
            <consortium name="DOE Joint Genome Institute"/>
            <person name="Ahrendt S."/>
            <person name="Riley R."/>
            <person name="Andreopoulos W."/>
            <person name="Labutti K."/>
            <person name="Pangilinan J."/>
            <person name="Ruiz-Duenas F.J."/>
            <person name="Barrasa J.M."/>
            <person name="Sanchez-Garcia M."/>
            <person name="Camarero S."/>
            <person name="Miyauchi S."/>
            <person name="Serrano A."/>
            <person name="Linde D."/>
            <person name="Babiker R."/>
            <person name="Drula E."/>
            <person name="Ayuso-Fernandez I."/>
            <person name="Pacheco R."/>
            <person name="Padilla G."/>
            <person name="Ferreira P."/>
            <person name="Barriuso J."/>
            <person name="Kellner H."/>
            <person name="Castanera R."/>
            <person name="Alfaro M."/>
            <person name="Ramirez L."/>
            <person name="Pisabarro A.G."/>
            <person name="Kuo A."/>
            <person name="Tritt A."/>
            <person name="Lipzen A."/>
            <person name="He G."/>
            <person name="Yan M."/>
            <person name="Ng V."/>
            <person name="Cullen D."/>
            <person name="Martin F."/>
            <person name="Rosso M.-N."/>
            <person name="Henrissat B."/>
            <person name="Hibbett D."/>
            <person name="Martinez A.T."/>
            <person name="Grigoriev I.V."/>
        </authorList>
    </citation>
    <scope>NUCLEOTIDE SEQUENCE</scope>
    <source>
        <strain evidence="3">CBS 247.69</strain>
    </source>
</reference>
<dbReference type="FunFam" id="3.40.50.720:FF:000121">
    <property type="entry name" value="Prostaglandin reductase 2"/>
    <property type="match status" value="1"/>
</dbReference>
<dbReference type="Proteomes" id="UP000807353">
    <property type="component" value="Unassembled WGS sequence"/>
</dbReference>
<dbReference type="CDD" id="cd05288">
    <property type="entry name" value="PGDH"/>
    <property type="match status" value="1"/>
</dbReference>
<evidence type="ECO:0000313" key="4">
    <source>
        <dbReference type="Proteomes" id="UP000807353"/>
    </source>
</evidence>
<dbReference type="AlphaFoldDB" id="A0A9P6CJ86"/>
<dbReference type="Gene3D" id="3.40.50.720">
    <property type="entry name" value="NAD(P)-binding Rossmann-like Domain"/>
    <property type="match status" value="1"/>
</dbReference>
<dbReference type="InterPro" id="IPR011032">
    <property type="entry name" value="GroES-like_sf"/>
</dbReference>
<name>A0A9P6CJ86_9AGAR</name>
<feature type="domain" description="Enoyl reductase (ER)" evidence="2">
    <location>
        <begin position="44"/>
        <end position="337"/>
    </location>
</feature>
<dbReference type="EMBL" id="MU150257">
    <property type="protein sequence ID" value="KAF9464080.1"/>
    <property type="molecule type" value="Genomic_DNA"/>
</dbReference>
<accession>A0A9P6CJ86</accession>
<dbReference type="PANTHER" id="PTHR43205:SF7">
    <property type="entry name" value="PROSTAGLANDIN REDUCTASE 1"/>
    <property type="match status" value="1"/>
</dbReference>
<dbReference type="GO" id="GO:0016628">
    <property type="term" value="F:oxidoreductase activity, acting on the CH-CH group of donors, NAD or NADP as acceptor"/>
    <property type="evidence" value="ECO:0007669"/>
    <property type="project" value="InterPro"/>
</dbReference>
<proteinExistence type="predicted"/>
<dbReference type="SMART" id="SM00829">
    <property type="entry name" value="PKS_ER"/>
    <property type="match status" value="1"/>
</dbReference>
<comment type="caution">
    <text evidence="3">The sequence shown here is derived from an EMBL/GenBank/DDBJ whole genome shotgun (WGS) entry which is preliminary data.</text>
</comment>
<keyword evidence="4" id="KW-1185">Reference proteome</keyword>
<dbReference type="InterPro" id="IPR045010">
    <property type="entry name" value="MDR_fam"/>
</dbReference>
<dbReference type="SUPFAM" id="SSF51735">
    <property type="entry name" value="NAD(P)-binding Rossmann-fold domains"/>
    <property type="match status" value="1"/>
</dbReference>
<dbReference type="PANTHER" id="PTHR43205">
    <property type="entry name" value="PROSTAGLANDIN REDUCTASE"/>
    <property type="match status" value="1"/>
</dbReference>
<dbReference type="InterPro" id="IPR013149">
    <property type="entry name" value="ADH-like_C"/>
</dbReference>
<dbReference type="Pfam" id="PF16884">
    <property type="entry name" value="ADH_N_2"/>
    <property type="match status" value="1"/>
</dbReference>
<dbReference type="OrthoDB" id="809632at2759"/>
<gene>
    <name evidence="3" type="ORF">BDZ94DRAFT_1217248</name>
</gene>